<evidence type="ECO:0000313" key="3">
    <source>
        <dbReference type="Proteomes" id="UP001595075"/>
    </source>
</evidence>
<evidence type="ECO:0000259" key="1">
    <source>
        <dbReference type="PROSITE" id="PS50053"/>
    </source>
</evidence>
<dbReference type="Gene3D" id="3.10.20.90">
    <property type="entry name" value="Phosphatidylinositol 3-kinase Catalytic Subunit, Chain A, domain 1"/>
    <property type="match status" value="1"/>
</dbReference>
<proteinExistence type="predicted"/>
<dbReference type="Proteomes" id="UP001595075">
    <property type="component" value="Unassembled WGS sequence"/>
</dbReference>
<reference evidence="2 3" key="1">
    <citation type="journal article" date="2024" name="Commun. Biol.">
        <title>Comparative genomic analysis of thermophilic fungi reveals convergent evolutionary adaptations and gene losses.</title>
        <authorList>
            <person name="Steindorff A.S."/>
            <person name="Aguilar-Pontes M.V."/>
            <person name="Robinson A.J."/>
            <person name="Andreopoulos B."/>
            <person name="LaButti K."/>
            <person name="Kuo A."/>
            <person name="Mondo S."/>
            <person name="Riley R."/>
            <person name="Otillar R."/>
            <person name="Haridas S."/>
            <person name="Lipzen A."/>
            <person name="Grimwood J."/>
            <person name="Schmutz J."/>
            <person name="Clum A."/>
            <person name="Reid I.D."/>
            <person name="Moisan M.C."/>
            <person name="Butler G."/>
            <person name="Nguyen T.T.M."/>
            <person name="Dewar K."/>
            <person name="Conant G."/>
            <person name="Drula E."/>
            <person name="Henrissat B."/>
            <person name="Hansel C."/>
            <person name="Singer S."/>
            <person name="Hutchinson M.I."/>
            <person name="de Vries R.P."/>
            <person name="Natvig D.O."/>
            <person name="Powell A.J."/>
            <person name="Tsang A."/>
            <person name="Grigoriev I.V."/>
        </authorList>
    </citation>
    <scope>NUCLEOTIDE SEQUENCE [LARGE SCALE GENOMIC DNA]</scope>
    <source>
        <strain evidence="2 3">CBS 494.80</strain>
    </source>
</reference>
<dbReference type="PROSITE" id="PS50053">
    <property type="entry name" value="UBIQUITIN_2"/>
    <property type="match status" value="1"/>
</dbReference>
<dbReference type="CDD" id="cd17039">
    <property type="entry name" value="Ubl_ubiquitin_like"/>
    <property type="match status" value="1"/>
</dbReference>
<dbReference type="InterPro" id="IPR000626">
    <property type="entry name" value="Ubiquitin-like_dom"/>
</dbReference>
<organism evidence="2 3">
    <name type="scientific">Oculimacula yallundae</name>
    <dbReference type="NCBI Taxonomy" id="86028"/>
    <lineage>
        <taxon>Eukaryota</taxon>
        <taxon>Fungi</taxon>
        <taxon>Dikarya</taxon>
        <taxon>Ascomycota</taxon>
        <taxon>Pezizomycotina</taxon>
        <taxon>Leotiomycetes</taxon>
        <taxon>Helotiales</taxon>
        <taxon>Ploettnerulaceae</taxon>
        <taxon>Oculimacula</taxon>
    </lineage>
</organism>
<feature type="domain" description="Ubiquitin-like" evidence="1">
    <location>
        <begin position="206"/>
        <end position="282"/>
    </location>
</feature>
<dbReference type="Pfam" id="PF00240">
    <property type="entry name" value="ubiquitin"/>
    <property type="match status" value="1"/>
</dbReference>
<dbReference type="InterPro" id="IPR029071">
    <property type="entry name" value="Ubiquitin-like_domsf"/>
</dbReference>
<dbReference type="EMBL" id="JAZHXI010000009">
    <property type="protein sequence ID" value="KAL2067774.1"/>
    <property type="molecule type" value="Genomic_DNA"/>
</dbReference>
<sequence length="449" mass="48712">MAPGSRLRVELGKPLHKVNGHESIFVHQNDDLRALEITFNRTIKVPEDGTTYDLPPGLGNFPLYNVVHYGENLPENISLKGGCFMPVYDREALWISFKSTKPFAIKVLIGGINAVSGEPIMETFATRLRRSKLAQEKSSIQDYIVVDPADQGQLWLDGIAKLNGKVMQFVAVPSGTGYSVEAQIAETESVGGIQIVITPIRAGPILYITVYQLGGKPTLSVMIDGNATVYALMCSISQKNGTPISQMGILFNNRRLEQNRLLSHYGICNGSFVNVVLNLCGGGVLQLIESNPVNAEMGVGAGGLIRQSILSDPHASIAWDSDSTAIFNIQLLNATIFESVTGRAPPPSPITAESYAEAGLPFFALPKEADSGIKGLFSDVKGIHEVDVEKGAAQPKPKFKYKGPSRGQGWKKELKFPTLQLDKSGHLEGFRSVENITQELNGWGITQFS</sequence>
<dbReference type="SUPFAM" id="SSF54236">
    <property type="entry name" value="Ubiquitin-like"/>
    <property type="match status" value="1"/>
</dbReference>
<evidence type="ECO:0000313" key="2">
    <source>
        <dbReference type="EMBL" id="KAL2067774.1"/>
    </source>
</evidence>
<accession>A0ABR4CF51</accession>
<keyword evidence="3" id="KW-1185">Reference proteome</keyword>
<protein>
    <recommendedName>
        <fullName evidence="1">Ubiquitin-like domain-containing protein</fullName>
    </recommendedName>
</protein>
<gene>
    <name evidence="2" type="ORF">VTL71DRAFT_15870</name>
</gene>
<name>A0ABR4CF51_9HELO</name>
<comment type="caution">
    <text evidence="2">The sequence shown here is derived from an EMBL/GenBank/DDBJ whole genome shotgun (WGS) entry which is preliminary data.</text>
</comment>